<dbReference type="GO" id="GO:0015344">
    <property type="term" value="F:siderophore uptake transmembrane transporter activity"/>
    <property type="evidence" value="ECO:0007669"/>
    <property type="project" value="TreeGrafter"/>
</dbReference>
<keyword evidence="5" id="KW-0472">Membrane</keyword>
<evidence type="ECO:0000256" key="6">
    <source>
        <dbReference type="ARBA" id="ARBA00023237"/>
    </source>
</evidence>
<dbReference type="Gene3D" id="2.60.40.1120">
    <property type="entry name" value="Carboxypeptidase-like, regulatory domain"/>
    <property type="match status" value="1"/>
</dbReference>
<keyword evidence="9" id="KW-0121">Carboxypeptidase</keyword>
<dbReference type="InterPro" id="IPR057601">
    <property type="entry name" value="Oar-like_b-barrel"/>
</dbReference>
<dbReference type="PANTHER" id="PTHR30069:SF46">
    <property type="entry name" value="OAR PROTEIN"/>
    <property type="match status" value="1"/>
</dbReference>
<keyword evidence="9" id="KW-0378">Hydrolase</keyword>
<evidence type="ECO:0000313" key="10">
    <source>
        <dbReference type="Proteomes" id="UP000233387"/>
    </source>
</evidence>
<dbReference type="Gene3D" id="2.40.170.20">
    <property type="entry name" value="TonB-dependent receptor, beta-barrel domain"/>
    <property type="match status" value="1"/>
</dbReference>
<gene>
    <name evidence="9" type="ORF">Rain11_1656</name>
</gene>
<dbReference type="Proteomes" id="UP000233387">
    <property type="component" value="Unassembled WGS sequence"/>
</dbReference>
<evidence type="ECO:0000256" key="7">
    <source>
        <dbReference type="SAM" id="SignalP"/>
    </source>
</evidence>
<evidence type="ECO:0000313" key="9">
    <source>
        <dbReference type="EMBL" id="PKQ68589.1"/>
    </source>
</evidence>
<dbReference type="Pfam" id="PF25183">
    <property type="entry name" value="OMP_b-brl_4"/>
    <property type="match status" value="1"/>
</dbReference>
<accession>A0A2N3IE64</accession>
<dbReference type="AlphaFoldDB" id="A0A2N3IE64"/>
<dbReference type="InterPro" id="IPR039426">
    <property type="entry name" value="TonB-dep_rcpt-like"/>
</dbReference>
<dbReference type="SUPFAM" id="SSF56935">
    <property type="entry name" value="Porins"/>
    <property type="match status" value="1"/>
</dbReference>
<comment type="caution">
    <text evidence="9">The sequence shown here is derived from an EMBL/GenBank/DDBJ whole genome shotgun (WGS) entry which is preliminary data.</text>
</comment>
<feature type="signal peptide" evidence="7">
    <location>
        <begin position="1"/>
        <end position="23"/>
    </location>
</feature>
<dbReference type="GO" id="GO:0044718">
    <property type="term" value="P:siderophore transmembrane transport"/>
    <property type="evidence" value="ECO:0007669"/>
    <property type="project" value="TreeGrafter"/>
</dbReference>
<evidence type="ECO:0000256" key="4">
    <source>
        <dbReference type="ARBA" id="ARBA00022692"/>
    </source>
</evidence>
<dbReference type="SUPFAM" id="SSF49452">
    <property type="entry name" value="Starch-binding domain-like"/>
    <property type="match status" value="1"/>
</dbReference>
<reference evidence="9 10" key="1">
    <citation type="submission" date="2017-06" db="EMBL/GenBank/DDBJ databases">
        <title>Raineya orbicola gen. nov., sp. nov. a slightly thermophilic bacterium of the phylum Bacteroidetes and the description of Raineyaceae fam. nov.</title>
        <authorList>
            <person name="Albuquerque L."/>
            <person name="Polonia A.R.M."/>
            <person name="Barroso C."/>
            <person name="Froufe H.J.C."/>
            <person name="Lage O."/>
            <person name="Lobo-Da-Cunha A."/>
            <person name="Egas C."/>
            <person name="Da Costa M.S."/>
        </authorList>
    </citation>
    <scope>NUCLEOTIDE SEQUENCE [LARGE SCALE GENOMIC DNA]</scope>
    <source>
        <strain evidence="9 10">SPSPC-11</strain>
    </source>
</reference>
<keyword evidence="3" id="KW-1134">Transmembrane beta strand</keyword>
<dbReference type="InterPro" id="IPR036942">
    <property type="entry name" value="Beta-barrel_TonB_sf"/>
</dbReference>
<evidence type="ECO:0000259" key="8">
    <source>
        <dbReference type="Pfam" id="PF25183"/>
    </source>
</evidence>
<evidence type="ECO:0000256" key="5">
    <source>
        <dbReference type="ARBA" id="ARBA00023136"/>
    </source>
</evidence>
<protein>
    <submittedName>
        <fullName evidence="9">Carboxypeptidase regulatory-like domain</fullName>
    </submittedName>
</protein>
<keyword evidence="9" id="KW-0645">Protease</keyword>
<name>A0A2N3IE64_9BACT</name>
<dbReference type="EMBL" id="NKXO01000024">
    <property type="protein sequence ID" value="PKQ68589.1"/>
    <property type="molecule type" value="Genomic_DNA"/>
</dbReference>
<evidence type="ECO:0000256" key="2">
    <source>
        <dbReference type="ARBA" id="ARBA00022448"/>
    </source>
</evidence>
<proteinExistence type="predicted"/>
<keyword evidence="2" id="KW-0813">Transport</keyword>
<dbReference type="PANTHER" id="PTHR30069">
    <property type="entry name" value="TONB-DEPENDENT OUTER MEMBRANE RECEPTOR"/>
    <property type="match status" value="1"/>
</dbReference>
<keyword evidence="6" id="KW-0998">Cell outer membrane</keyword>
<dbReference type="InterPro" id="IPR013784">
    <property type="entry name" value="Carb-bd-like_fold"/>
</dbReference>
<keyword evidence="4" id="KW-0812">Transmembrane</keyword>
<feature type="domain" description="TonB-dependent transporter Oar-like beta-barrel" evidence="8">
    <location>
        <begin position="245"/>
        <end position="1048"/>
    </location>
</feature>
<keyword evidence="7" id="KW-0732">Signal</keyword>
<evidence type="ECO:0000256" key="1">
    <source>
        <dbReference type="ARBA" id="ARBA00004571"/>
    </source>
</evidence>
<dbReference type="Gene3D" id="2.170.130.10">
    <property type="entry name" value="TonB-dependent receptor, plug domain"/>
    <property type="match status" value="1"/>
</dbReference>
<organism evidence="9 10">
    <name type="scientific">Raineya orbicola</name>
    <dbReference type="NCBI Taxonomy" id="2016530"/>
    <lineage>
        <taxon>Bacteria</taxon>
        <taxon>Pseudomonadati</taxon>
        <taxon>Bacteroidota</taxon>
        <taxon>Cytophagia</taxon>
        <taxon>Cytophagales</taxon>
        <taxon>Raineyaceae</taxon>
        <taxon>Raineya</taxon>
    </lineage>
</organism>
<comment type="subcellular location">
    <subcellularLocation>
        <location evidence="1">Cell outer membrane</location>
        <topology evidence="1">Multi-pass membrane protein</topology>
    </subcellularLocation>
</comment>
<feature type="chain" id="PRO_5015001416" evidence="7">
    <location>
        <begin position="24"/>
        <end position="1130"/>
    </location>
</feature>
<dbReference type="GO" id="GO:0009279">
    <property type="term" value="C:cell outer membrane"/>
    <property type="evidence" value="ECO:0007669"/>
    <property type="project" value="UniProtKB-SubCell"/>
</dbReference>
<dbReference type="InterPro" id="IPR037066">
    <property type="entry name" value="Plug_dom_sf"/>
</dbReference>
<evidence type="ECO:0000256" key="3">
    <source>
        <dbReference type="ARBA" id="ARBA00022452"/>
    </source>
</evidence>
<dbReference type="GO" id="GO:0030246">
    <property type="term" value="F:carbohydrate binding"/>
    <property type="evidence" value="ECO:0007669"/>
    <property type="project" value="InterPro"/>
</dbReference>
<dbReference type="Pfam" id="PF13620">
    <property type="entry name" value="CarboxypepD_reg"/>
    <property type="match status" value="1"/>
</dbReference>
<dbReference type="GO" id="GO:0004180">
    <property type="term" value="F:carboxypeptidase activity"/>
    <property type="evidence" value="ECO:0007669"/>
    <property type="project" value="UniProtKB-KW"/>
</dbReference>
<keyword evidence="10" id="KW-1185">Reference proteome</keyword>
<sequence>MSKILRYSFVFLLWTLYSFRGNAQGITTASLEGSVKDNKKQPVIGATVIAIHQPTGTRYGASSNEEGEFFIPNMKTGGPYTITVEAVGYKTQKQEGITLQLGQTLKLNFIAPEESEEITAIEVIAVKDRIFDASRTGASTNISTEEINALPTLSRGLEDFVRLTPQFSAQANGGLSFAGQNNRYNNVMIDGAVNNDVFGLNDRGTPGGRTGSQPISLDAIKEIQVVLAPYDVRQSGFIGGGVNAVTRSGTNSIEGSAYAFIKTQDLVGNRVANSDITITNFRDNQYGFRVGGPILKDKLFFFVNGEVGRRTEPNLFNLDFYARNDQGRLQKILDDLNTIRRLHIENFNYDPGDPLRNYDNIQNNNKVFVRFDYNLNDKHTITLRHNFINAFSQEIFRSSTTFSFPNSGTRITNTTNTTVLEVQSRFNNKLSNEFRLGYTNIFDIRRNEERDFPSMRVNVSDLGTVITGTDRIAGANSLRQNLIEITDHLTWFRGKHKFLIGTRNEIYQFDNLFIQAVAGEWTFNSILAPRDPVTGQIDTSVPNFSLESGIPSAYLKNYSRTSNPRESAKWSAVQLGLYVQDEWNANDRLRLTLGLRGDLPLMLGTVSRNRLFEEKFGVRNDLTPTPRVLWSPRIGFNWDAQGNGKTQVRGGIGIFAGRPPFVWLSNQYSNSGIDFGQANIQDQAQLNAIFAGLTLAQRNQILSDPNYLPPGAGGQSGTSVVNLTNPDLRLPQVFRTSLGIDQKLPIWDIIGTAEFIYTYTMNDMFFRNINLVGQQGVLNNEGRPLFGTFGQGPRLLDPTNFTGAYVLENVQGGVQYSATAQLRKNSKDFFGNLAYTHSMARDALSATNSVAASNFNNNIVGANSPNTPVFAENAFNVRHRVIGSFGYTYNWNEYGSSQIALFYNGQSGSNYSFVVQAATGGINDINLDGIPNNDLIYIPRNASEIQLEAFTREGVDVSKFGFTDANGNLITTASYVVSPQQQWEGLNNFIEGEKSLRNRRGKFAERNGAVAPWNHRFDLRFTHTINAPSKKAKHQLQITWDIINIGNLLNRNWGVLQFGRSNPLQAVRYDELTGNVVYRFNADVEAVSASQNPVTKSVTIDEAKVGFNKYLNSNSTRSVWQAQFGIRYSF</sequence>